<gene>
    <name evidence="1" type="ORF">POPTR_006G069950</name>
</gene>
<dbReference type="Proteomes" id="UP000006729">
    <property type="component" value="Chromosome 6"/>
</dbReference>
<protein>
    <submittedName>
        <fullName evidence="1">Uncharacterized protein</fullName>
    </submittedName>
</protein>
<proteinExistence type="predicted"/>
<organism evidence="1 2">
    <name type="scientific">Populus trichocarpa</name>
    <name type="common">Western balsam poplar</name>
    <name type="synonym">Populus balsamifera subsp. trichocarpa</name>
    <dbReference type="NCBI Taxonomy" id="3694"/>
    <lineage>
        <taxon>Eukaryota</taxon>
        <taxon>Viridiplantae</taxon>
        <taxon>Streptophyta</taxon>
        <taxon>Embryophyta</taxon>
        <taxon>Tracheophyta</taxon>
        <taxon>Spermatophyta</taxon>
        <taxon>Magnoliopsida</taxon>
        <taxon>eudicotyledons</taxon>
        <taxon>Gunneridae</taxon>
        <taxon>Pentapetalae</taxon>
        <taxon>rosids</taxon>
        <taxon>fabids</taxon>
        <taxon>Malpighiales</taxon>
        <taxon>Salicaceae</taxon>
        <taxon>Saliceae</taxon>
        <taxon>Populus</taxon>
    </lineage>
</organism>
<dbReference type="AlphaFoldDB" id="A0A3N7GCZ0"/>
<reference evidence="1 2" key="1">
    <citation type="journal article" date="2006" name="Science">
        <title>The genome of black cottonwood, Populus trichocarpa (Torr. &amp; Gray).</title>
        <authorList>
            <person name="Tuskan G.A."/>
            <person name="Difazio S."/>
            <person name="Jansson S."/>
            <person name="Bohlmann J."/>
            <person name="Grigoriev I."/>
            <person name="Hellsten U."/>
            <person name="Putnam N."/>
            <person name="Ralph S."/>
            <person name="Rombauts S."/>
            <person name="Salamov A."/>
            <person name="Schein J."/>
            <person name="Sterck L."/>
            <person name="Aerts A."/>
            <person name="Bhalerao R.R."/>
            <person name="Bhalerao R.P."/>
            <person name="Blaudez D."/>
            <person name="Boerjan W."/>
            <person name="Brun A."/>
            <person name="Brunner A."/>
            <person name="Busov V."/>
            <person name="Campbell M."/>
            <person name="Carlson J."/>
            <person name="Chalot M."/>
            <person name="Chapman J."/>
            <person name="Chen G.L."/>
            <person name="Cooper D."/>
            <person name="Coutinho P.M."/>
            <person name="Couturier J."/>
            <person name="Covert S."/>
            <person name="Cronk Q."/>
            <person name="Cunningham R."/>
            <person name="Davis J."/>
            <person name="Degroeve S."/>
            <person name="Dejardin A."/>
            <person name="Depamphilis C."/>
            <person name="Detter J."/>
            <person name="Dirks B."/>
            <person name="Dubchak I."/>
            <person name="Duplessis S."/>
            <person name="Ehlting J."/>
            <person name="Ellis B."/>
            <person name="Gendler K."/>
            <person name="Goodstein D."/>
            <person name="Gribskov M."/>
            <person name="Grimwood J."/>
            <person name="Groover A."/>
            <person name="Gunter L."/>
            <person name="Hamberger B."/>
            <person name="Heinze B."/>
            <person name="Helariutta Y."/>
            <person name="Henrissat B."/>
            <person name="Holligan D."/>
            <person name="Holt R."/>
            <person name="Huang W."/>
            <person name="Islam-Faridi N."/>
            <person name="Jones S."/>
            <person name="Jones-Rhoades M."/>
            <person name="Jorgensen R."/>
            <person name="Joshi C."/>
            <person name="Kangasjarvi J."/>
            <person name="Karlsson J."/>
            <person name="Kelleher C."/>
            <person name="Kirkpatrick R."/>
            <person name="Kirst M."/>
            <person name="Kohler A."/>
            <person name="Kalluri U."/>
            <person name="Larimer F."/>
            <person name="Leebens-Mack J."/>
            <person name="Leple J.C."/>
            <person name="Locascio P."/>
            <person name="Lou Y."/>
            <person name="Lucas S."/>
            <person name="Martin F."/>
            <person name="Montanini B."/>
            <person name="Napoli C."/>
            <person name="Nelson D.R."/>
            <person name="Nelson C."/>
            <person name="Nieminen K."/>
            <person name="Nilsson O."/>
            <person name="Pereda V."/>
            <person name="Peter G."/>
            <person name="Philippe R."/>
            <person name="Pilate G."/>
            <person name="Poliakov A."/>
            <person name="Razumovskaya J."/>
            <person name="Richardson P."/>
            <person name="Rinaldi C."/>
            <person name="Ritland K."/>
            <person name="Rouze P."/>
            <person name="Ryaboy D."/>
            <person name="Schmutz J."/>
            <person name="Schrader J."/>
            <person name="Segerman B."/>
            <person name="Shin H."/>
            <person name="Siddiqui A."/>
            <person name="Sterky F."/>
            <person name="Terry A."/>
            <person name="Tsai C.J."/>
            <person name="Uberbacher E."/>
            <person name="Unneberg P."/>
            <person name="Vahala J."/>
            <person name="Wall K."/>
            <person name="Wessler S."/>
            <person name="Yang G."/>
            <person name="Yin T."/>
            <person name="Douglas C."/>
            <person name="Marra M."/>
            <person name="Sandberg G."/>
            <person name="Van de Peer Y."/>
            <person name="Rokhsar D."/>
        </authorList>
    </citation>
    <scope>NUCLEOTIDE SEQUENCE [LARGE SCALE GENOMIC DNA]</scope>
    <source>
        <strain evidence="2">cv. Nisqually</strain>
    </source>
</reference>
<dbReference type="InParanoid" id="A0A3N7GCZ0"/>
<keyword evidence="2" id="KW-1185">Reference proteome</keyword>
<dbReference type="EMBL" id="CM009295">
    <property type="protein sequence ID" value="RQO91378.1"/>
    <property type="molecule type" value="Genomic_DNA"/>
</dbReference>
<evidence type="ECO:0000313" key="1">
    <source>
        <dbReference type="EMBL" id="RQO91378.1"/>
    </source>
</evidence>
<accession>A0A3N7GCZ0</accession>
<evidence type="ECO:0000313" key="2">
    <source>
        <dbReference type="Proteomes" id="UP000006729"/>
    </source>
</evidence>
<sequence length="36" mass="3953">MVGACLIMVGFLFSLGQIPQVYPSLAYVTYLLIFLA</sequence>
<name>A0A3N7GCZ0_POPTR</name>